<keyword evidence="4 7" id="KW-0238">DNA-binding</keyword>
<evidence type="ECO:0000313" key="10">
    <source>
        <dbReference type="EMBL" id="TCO41147.1"/>
    </source>
</evidence>
<feature type="DNA-binding region" description="OmpR/PhoB-type" evidence="7">
    <location>
        <begin position="124"/>
        <end position="219"/>
    </location>
</feature>
<organism evidence="10 11">
    <name type="scientific">Dokdonella fugitiva</name>
    <dbReference type="NCBI Taxonomy" id="328517"/>
    <lineage>
        <taxon>Bacteria</taxon>
        <taxon>Pseudomonadati</taxon>
        <taxon>Pseudomonadota</taxon>
        <taxon>Gammaproteobacteria</taxon>
        <taxon>Lysobacterales</taxon>
        <taxon>Rhodanobacteraceae</taxon>
        <taxon>Dokdonella</taxon>
    </lineage>
</organism>
<sequence length="222" mass="23600">MRVLVVEDDALVADAIRRGLGEAGYAVDHVDSAERAGTALGAESFDLAVVDIGLPGADGLALLQRMRRSGTAVPVLILTARDALADRVNALDLGADDYLVKPFALPELVARSRALIRRSRSAASAELVIGTLRLDLAARRAEVDGGAVSLTRREWAVLECLALNIGRVVAKDRLLQAIANWDEDIGANAIEVYVSRLRTKLGGAAPIRTVRGLGYRLDDTPG</sequence>
<dbReference type="Gene3D" id="1.10.10.10">
    <property type="entry name" value="Winged helix-like DNA-binding domain superfamily/Winged helix DNA-binding domain"/>
    <property type="match status" value="1"/>
</dbReference>
<dbReference type="Gene3D" id="6.10.250.690">
    <property type="match status" value="1"/>
</dbReference>
<dbReference type="Pfam" id="PF00486">
    <property type="entry name" value="Trans_reg_C"/>
    <property type="match status" value="1"/>
</dbReference>
<proteinExistence type="predicted"/>
<dbReference type="SMART" id="SM00862">
    <property type="entry name" value="Trans_reg_C"/>
    <property type="match status" value="1"/>
</dbReference>
<keyword evidence="3" id="KW-0805">Transcription regulation</keyword>
<keyword evidence="5" id="KW-0804">Transcription</keyword>
<evidence type="ECO:0000259" key="9">
    <source>
        <dbReference type="PROSITE" id="PS51755"/>
    </source>
</evidence>
<dbReference type="FunFam" id="3.40.50.2300:FF:000002">
    <property type="entry name" value="DNA-binding response regulator PhoP"/>
    <property type="match status" value="1"/>
</dbReference>
<keyword evidence="2" id="KW-0902">Two-component regulatory system</keyword>
<evidence type="ECO:0000256" key="5">
    <source>
        <dbReference type="ARBA" id="ARBA00023163"/>
    </source>
</evidence>
<feature type="domain" description="Response regulatory" evidence="8">
    <location>
        <begin position="2"/>
        <end position="116"/>
    </location>
</feature>
<evidence type="ECO:0000256" key="6">
    <source>
        <dbReference type="PROSITE-ProRule" id="PRU00169"/>
    </source>
</evidence>
<dbReference type="SMART" id="SM00448">
    <property type="entry name" value="REC"/>
    <property type="match status" value="1"/>
</dbReference>
<dbReference type="InterPro" id="IPR001867">
    <property type="entry name" value="OmpR/PhoB-type_DNA-bd"/>
</dbReference>
<evidence type="ECO:0000256" key="2">
    <source>
        <dbReference type="ARBA" id="ARBA00023012"/>
    </source>
</evidence>
<dbReference type="GO" id="GO:0000156">
    <property type="term" value="F:phosphorelay response regulator activity"/>
    <property type="evidence" value="ECO:0007669"/>
    <property type="project" value="TreeGrafter"/>
</dbReference>
<dbReference type="InterPro" id="IPR011006">
    <property type="entry name" value="CheY-like_superfamily"/>
</dbReference>
<feature type="modified residue" description="4-aspartylphosphate" evidence="6">
    <location>
        <position position="51"/>
    </location>
</feature>
<dbReference type="GO" id="GO:0000976">
    <property type="term" value="F:transcription cis-regulatory region binding"/>
    <property type="evidence" value="ECO:0007669"/>
    <property type="project" value="TreeGrafter"/>
</dbReference>
<dbReference type="InterPro" id="IPR039420">
    <property type="entry name" value="WalR-like"/>
</dbReference>
<dbReference type="GO" id="GO:0006355">
    <property type="term" value="P:regulation of DNA-templated transcription"/>
    <property type="evidence" value="ECO:0007669"/>
    <property type="project" value="InterPro"/>
</dbReference>
<dbReference type="PROSITE" id="PS50110">
    <property type="entry name" value="RESPONSE_REGULATORY"/>
    <property type="match status" value="1"/>
</dbReference>
<comment type="caution">
    <text evidence="10">The sequence shown here is derived from an EMBL/GenBank/DDBJ whole genome shotgun (WGS) entry which is preliminary data.</text>
</comment>
<dbReference type="AlphaFoldDB" id="A0A4R2IAF5"/>
<evidence type="ECO:0000256" key="3">
    <source>
        <dbReference type="ARBA" id="ARBA00023015"/>
    </source>
</evidence>
<name>A0A4R2IAF5_9GAMM</name>
<dbReference type="CDD" id="cd17624">
    <property type="entry name" value="REC_OmpR_PmrA-like"/>
    <property type="match status" value="1"/>
</dbReference>
<dbReference type="EMBL" id="SLWQ01000003">
    <property type="protein sequence ID" value="TCO41147.1"/>
    <property type="molecule type" value="Genomic_DNA"/>
</dbReference>
<accession>A0A4R2IAF5</accession>
<keyword evidence="11" id="KW-1185">Reference proteome</keyword>
<keyword evidence="1 6" id="KW-0597">Phosphoprotein</keyword>
<protein>
    <submittedName>
        <fullName evidence="10">DNA-binding response OmpR family regulator</fullName>
    </submittedName>
</protein>
<evidence type="ECO:0000256" key="1">
    <source>
        <dbReference type="ARBA" id="ARBA00022553"/>
    </source>
</evidence>
<dbReference type="CDD" id="cd00383">
    <property type="entry name" value="trans_reg_C"/>
    <property type="match status" value="1"/>
</dbReference>
<dbReference type="SUPFAM" id="SSF52172">
    <property type="entry name" value="CheY-like"/>
    <property type="match status" value="1"/>
</dbReference>
<feature type="domain" description="OmpR/PhoB-type" evidence="9">
    <location>
        <begin position="124"/>
        <end position="219"/>
    </location>
</feature>
<dbReference type="RefSeq" id="WP_131995752.1">
    <property type="nucleotide sequence ID" value="NZ_JACGXM010000012.1"/>
</dbReference>
<dbReference type="PANTHER" id="PTHR48111">
    <property type="entry name" value="REGULATOR OF RPOS"/>
    <property type="match status" value="1"/>
</dbReference>
<dbReference type="InterPro" id="IPR001789">
    <property type="entry name" value="Sig_transdc_resp-reg_receiver"/>
</dbReference>
<evidence type="ECO:0000256" key="4">
    <source>
        <dbReference type="ARBA" id="ARBA00023125"/>
    </source>
</evidence>
<dbReference type="Pfam" id="PF00072">
    <property type="entry name" value="Response_reg"/>
    <property type="match status" value="1"/>
</dbReference>
<dbReference type="Gene3D" id="3.40.50.2300">
    <property type="match status" value="1"/>
</dbReference>
<dbReference type="PANTHER" id="PTHR48111:SF1">
    <property type="entry name" value="TWO-COMPONENT RESPONSE REGULATOR ORR33"/>
    <property type="match status" value="1"/>
</dbReference>
<dbReference type="OrthoDB" id="9802426at2"/>
<dbReference type="InterPro" id="IPR036388">
    <property type="entry name" value="WH-like_DNA-bd_sf"/>
</dbReference>
<dbReference type="GO" id="GO:0032993">
    <property type="term" value="C:protein-DNA complex"/>
    <property type="evidence" value="ECO:0007669"/>
    <property type="project" value="TreeGrafter"/>
</dbReference>
<evidence type="ECO:0000256" key="7">
    <source>
        <dbReference type="PROSITE-ProRule" id="PRU01091"/>
    </source>
</evidence>
<evidence type="ECO:0000259" key="8">
    <source>
        <dbReference type="PROSITE" id="PS50110"/>
    </source>
</evidence>
<reference evidence="10 11" key="1">
    <citation type="journal article" date="2015" name="Stand. Genomic Sci.">
        <title>Genomic Encyclopedia of Bacterial and Archaeal Type Strains, Phase III: the genomes of soil and plant-associated and newly described type strains.</title>
        <authorList>
            <person name="Whitman W.B."/>
            <person name="Woyke T."/>
            <person name="Klenk H.P."/>
            <person name="Zhou Y."/>
            <person name="Lilburn T.G."/>
            <person name="Beck B.J."/>
            <person name="De Vos P."/>
            <person name="Vandamme P."/>
            <person name="Eisen J.A."/>
            <person name="Garrity G."/>
            <person name="Hugenholtz P."/>
            <person name="Kyrpides N.C."/>
        </authorList>
    </citation>
    <scope>NUCLEOTIDE SEQUENCE [LARGE SCALE GENOMIC DNA]</scope>
    <source>
        <strain evidence="10 11">A3</strain>
    </source>
</reference>
<dbReference type="GO" id="GO:0005829">
    <property type="term" value="C:cytosol"/>
    <property type="evidence" value="ECO:0007669"/>
    <property type="project" value="TreeGrafter"/>
</dbReference>
<gene>
    <name evidence="10" type="ORF">EV148_10366</name>
</gene>
<dbReference type="Proteomes" id="UP000294862">
    <property type="component" value="Unassembled WGS sequence"/>
</dbReference>
<evidence type="ECO:0000313" key="11">
    <source>
        <dbReference type="Proteomes" id="UP000294862"/>
    </source>
</evidence>
<dbReference type="PROSITE" id="PS51755">
    <property type="entry name" value="OMPR_PHOB"/>
    <property type="match status" value="1"/>
</dbReference>